<sequence>MKLNILMLPFLTSFTVAYIGELCSDGPDEYGTCEDITWCNNNGGNPIAGHCLSDPNNVECCFGPSCADNTGFCWYTGDSFCASLNGHYINNACPGPSDYKCCVNPSIH</sequence>
<feature type="signal peptide" evidence="1">
    <location>
        <begin position="1"/>
        <end position="17"/>
    </location>
</feature>
<feature type="chain" id="PRO_5002165529" evidence="1">
    <location>
        <begin position="18"/>
        <end position="108"/>
    </location>
</feature>
<dbReference type="AlphaFoldDB" id="A0A0C3I311"/>
<dbReference type="HOGENOM" id="CLU_147540_1_0_1"/>
<dbReference type="InParanoid" id="A0A0C3I311"/>
<dbReference type="OrthoDB" id="2251794at2759"/>
<protein>
    <submittedName>
        <fullName evidence="2">Uncharacterized protein</fullName>
    </submittedName>
</protein>
<dbReference type="EMBL" id="KN832870">
    <property type="protein sequence ID" value="KIN08777.1"/>
    <property type="molecule type" value="Genomic_DNA"/>
</dbReference>
<name>A0A0C3I311_OIDMZ</name>
<gene>
    <name evidence="2" type="ORF">OIDMADRAFT_16758</name>
</gene>
<proteinExistence type="predicted"/>
<accession>A0A0C3I311</accession>
<dbReference type="STRING" id="913774.A0A0C3I311"/>
<evidence type="ECO:0000256" key="1">
    <source>
        <dbReference type="SAM" id="SignalP"/>
    </source>
</evidence>
<reference evidence="2 3" key="1">
    <citation type="submission" date="2014-04" db="EMBL/GenBank/DDBJ databases">
        <authorList>
            <consortium name="DOE Joint Genome Institute"/>
            <person name="Kuo A."/>
            <person name="Martino E."/>
            <person name="Perotto S."/>
            <person name="Kohler A."/>
            <person name="Nagy L.G."/>
            <person name="Floudas D."/>
            <person name="Copeland A."/>
            <person name="Barry K.W."/>
            <person name="Cichocki N."/>
            <person name="Veneault-Fourrey C."/>
            <person name="LaButti K."/>
            <person name="Lindquist E.A."/>
            <person name="Lipzen A."/>
            <person name="Lundell T."/>
            <person name="Morin E."/>
            <person name="Murat C."/>
            <person name="Sun H."/>
            <person name="Tunlid A."/>
            <person name="Henrissat B."/>
            <person name="Grigoriev I.V."/>
            <person name="Hibbett D.S."/>
            <person name="Martin F."/>
            <person name="Nordberg H.P."/>
            <person name="Cantor M.N."/>
            <person name="Hua S.X."/>
        </authorList>
    </citation>
    <scope>NUCLEOTIDE SEQUENCE [LARGE SCALE GENOMIC DNA]</scope>
    <source>
        <strain evidence="2 3">Zn</strain>
    </source>
</reference>
<reference evidence="3" key="2">
    <citation type="submission" date="2015-01" db="EMBL/GenBank/DDBJ databases">
        <title>Evolutionary Origins and Diversification of the Mycorrhizal Mutualists.</title>
        <authorList>
            <consortium name="DOE Joint Genome Institute"/>
            <consortium name="Mycorrhizal Genomics Consortium"/>
            <person name="Kohler A."/>
            <person name="Kuo A."/>
            <person name="Nagy L.G."/>
            <person name="Floudas D."/>
            <person name="Copeland A."/>
            <person name="Barry K.W."/>
            <person name="Cichocki N."/>
            <person name="Veneault-Fourrey C."/>
            <person name="LaButti K."/>
            <person name="Lindquist E.A."/>
            <person name="Lipzen A."/>
            <person name="Lundell T."/>
            <person name="Morin E."/>
            <person name="Murat C."/>
            <person name="Riley R."/>
            <person name="Ohm R."/>
            <person name="Sun H."/>
            <person name="Tunlid A."/>
            <person name="Henrissat B."/>
            <person name="Grigoriev I.V."/>
            <person name="Hibbett D.S."/>
            <person name="Martin F."/>
        </authorList>
    </citation>
    <scope>NUCLEOTIDE SEQUENCE [LARGE SCALE GENOMIC DNA]</scope>
    <source>
        <strain evidence="3">Zn</strain>
    </source>
</reference>
<keyword evidence="3" id="KW-1185">Reference proteome</keyword>
<dbReference type="Proteomes" id="UP000054321">
    <property type="component" value="Unassembled WGS sequence"/>
</dbReference>
<organism evidence="2 3">
    <name type="scientific">Oidiodendron maius (strain Zn)</name>
    <dbReference type="NCBI Taxonomy" id="913774"/>
    <lineage>
        <taxon>Eukaryota</taxon>
        <taxon>Fungi</taxon>
        <taxon>Dikarya</taxon>
        <taxon>Ascomycota</taxon>
        <taxon>Pezizomycotina</taxon>
        <taxon>Leotiomycetes</taxon>
        <taxon>Leotiomycetes incertae sedis</taxon>
        <taxon>Myxotrichaceae</taxon>
        <taxon>Oidiodendron</taxon>
    </lineage>
</organism>
<evidence type="ECO:0000313" key="2">
    <source>
        <dbReference type="EMBL" id="KIN08777.1"/>
    </source>
</evidence>
<keyword evidence="1" id="KW-0732">Signal</keyword>
<evidence type="ECO:0000313" key="3">
    <source>
        <dbReference type="Proteomes" id="UP000054321"/>
    </source>
</evidence>